<dbReference type="RefSeq" id="WP_109721037.1">
    <property type="nucleotide sequence ID" value="NZ_QEQK01000012.1"/>
</dbReference>
<proteinExistence type="predicted"/>
<keyword evidence="2" id="KW-0808">Transferase</keyword>
<dbReference type="PANTHER" id="PTHR43968">
    <property type="match status" value="1"/>
</dbReference>
<dbReference type="PANTHER" id="PTHR43968:SF6">
    <property type="entry name" value="GLUTATHIONE S-TRANSFERASE OMEGA"/>
    <property type="match status" value="1"/>
</dbReference>
<dbReference type="CDD" id="cd03049">
    <property type="entry name" value="GST_N_3"/>
    <property type="match status" value="1"/>
</dbReference>
<organism evidence="2 3">
    <name type="scientific">Abyssibacter profundi</name>
    <dbReference type="NCBI Taxonomy" id="2182787"/>
    <lineage>
        <taxon>Bacteria</taxon>
        <taxon>Pseudomonadati</taxon>
        <taxon>Pseudomonadota</taxon>
        <taxon>Gammaproteobacteria</taxon>
        <taxon>Chromatiales</taxon>
        <taxon>Oceanococcaceae</taxon>
        <taxon>Abyssibacter</taxon>
    </lineage>
</organism>
<comment type="caution">
    <text evidence="2">The sequence shown here is derived from an EMBL/GenBank/DDBJ whole genome shotgun (WGS) entry which is preliminary data.</text>
</comment>
<evidence type="ECO:0000313" key="2">
    <source>
        <dbReference type="EMBL" id="PWN55233.1"/>
    </source>
</evidence>
<name>A0A383XRH9_9GAMM</name>
<dbReference type="Gene3D" id="1.20.1050.10">
    <property type="match status" value="1"/>
</dbReference>
<dbReference type="GO" id="GO:0005737">
    <property type="term" value="C:cytoplasm"/>
    <property type="evidence" value="ECO:0007669"/>
    <property type="project" value="TreeGrafter"/>
</dbReference>
<keyword evidence="3" id="KW-1185">Reference proteome</keyword>
<dbReference type="SUPFAM" id="SSF47616">
    <property type="entry name" value="GST C-terminal domain-like"/>
    <property type="match status" value="1"/>
</dbReference>
<dbReference type="PROSITE" id="PS50404">
    <property type="entry name" value="GST_NTER"/>
    <property type="match status" value="1"/>
</dbReference>
<dbReference type="InterPro" id="IPR036249">
    <property type="entry name" value="Thioredoxin-like_sf"/>
</dbReference>
<gene>
    <name evidence="2" type="ORF">DEH80_13495</name>
</gene>
<dbReference type="InterPro" id="IPR004045">
    <property type="entry name" value="Glutathione_S-Trfase_N"/>
</dbReference>
<protein>
    <submittedName>
        <fullName evidence="2">Glutathione S-transferase</fullName>
    </submittedName>
</protein>
<dbReference type="Pfam" id="PF13409">
    <property type="entry name" value="GST_N_2"/>
    <property type="match status" value="1"/>
</dbReference>
<evidence type="ECO:0000259" key="1">
    <source>
        <dbReference type="PROSITE" id="PS50404"/>
    </source>
</evidence>
<accession>A0A383XRH9</accession>
<dbReference type="GO" id="GO:0016740">
    <property type="term" value="F:transferase activity"/>
    <property type="evidence" value="ECO:0007669"/>
    <property type="project" value="UniProtKB-KW"/>
</dbReference>
<dbReference type="InterPro" id="IPR050983">
    <property type="entry name" value="GST_Omega/HSP26"/>
</dbReference>
<dbReference type="SUPFAM" id="SSF52833">
    <property type="entry name" value="Thioredoxin-like"/>
    <property type="match status" value="1"/>
</dbReference>
<evidence type="ECO:0000313" key="3">
    <source>
        <dbReference type="Proteomes" id="UP000251800"/>
    </source>
</evidence>
<dbReference type="InterPro" id="IPR036282">
    <property type="entry name" value="Glutathione-S-Trfase_C_sf"/>
</dbReference>
<dbReference type="EMBL" id="QEQK01000012">
    <property type="protein sequence ID" value="PWN55233.1"/>
    <property type="molecule type" value="Genomic_DNA"/>
</dbReference>
<dbReference type="OrthoDB" id="9782992at2"/>
<reference evidence="2 3" key="1">
    <citation type="submission" date="2018-05" db="EMBL/GenBank/DDBJ databases">
        <title>Abyssibacter profundi OUC007T gen. nov., sp. nov, a marine bacterium isolated from seawater of the Mariana Trench.</title>
        <authorList>
            <person name="Zhou S."/>
        </authorList>
    </citation>
    <scope>NUCLEOTIDE SEQUENCE [LARGE SCALE GENOMIC DNA]</scope>
    <source>
        <strain evidence="2 3">OUC007</strain>
    </source>
</reference>
<dbReference type="Gene3D" id="3.40.30.10">
    <property type="entry name" value="Glutaredoxin"/>
    <property type="match status" value="1"/>
</dbReference>
<feature type="domain" description="GST N-terminal" evidence="1">
    <location>
        <begin position="1"/>
        <end position="80"/>
    </location>
</feature>
<sequence>MQLLCTPTSPFARKVRMFAIEKGLSDVLKVVHTNPLEDPATLLAINPLAKIPALITGDGQPLYDSRVICAFLDSLAPTPQLIPDAGELRWIVQRREALADGLMDAAVSIVFERRRPAGEQSARWLARWQEKIERALATMDKEHRSVPLLAARLDGVACAAALGYLAFRLPDIEWTASHPALARWWAEVAQRPAVAQTAAL</sequence>
<dbReference type="Proteomes" id="UP000251800">
    <property type="component" value="Unassembled WGS sequence"/>
</dbReference>
<dbReference type="CDD" id="cd03205">
    <property type="entry name" value="GST_C_6"/>
    <property type="match status" value="1"/>
</dbReference>
<dbReference type="AlphaFoldDB" id="A0A383XRH9"/>